<evidence type="ECO:0000256" key="7">
    <source>
        <dbReference type="ARBA" id="ARBA00022840"/>
    </source>
</evidence>
<evidence type="ECO:0000256" key="3">
    <source>
        <dbReference type="ARBA" id="ARBA00022553"/>
    </source>
</evidence>
<dbReference type="GO" id="GO:0046854">
    <property type="term" value="P:phosphatidylinositol phosphate biosynthetic process"/>
    <property type="evidence" value="ECO:0007669"/>
    <property type="project" value="TreeGrafter"/>
</dbReference>
<dbReference type="GO" id="GO:0005524">
    <property type="term" value="F:ATP binding"/>
    <property type="evidence" value="ECO:0007669"/>
    <property type="project" value="UniProtKB-UniRule"/>
</dbReference>
<dbReference type="EMBL" id="KZ819323">
    <property type="protein sequence ID" value="PWN22223.1"/>
    <property type="molecule type" value="Genomic_DNA"/>
</dbReference>
<dbReference type="Gene3D" id="3.30.800.10">
    <property type="entry name" value="Phosphatidylinositol Phosphate Kinase II Beta"/>
    <property type="match status" value="1"/>
</dbReference>
<keyword evidence="5 11" id="KW-0547">Nucleotide-binding</keyword>
<feature type="compositionally biased region" description="Low complexity" evidence="12">
    <location>
        <begin position="395"/>
        <end position="406"/>
    </location>
</feature>
<feature type="compositionally biased region" description="Polar residues" evidence="12">
    <location>
        <begin position="408"/>
        <end position="427"/>
    </location>
</feature>
<dbReference type="PROSITE" id="PS51455">
    <property type="entry name" value="PIPK"/>
    <property type="match status" value="1"/>
</dbReference>
<evidence type="ECO:0000256" key="5">
    <source>
        <dbReference type="ARBA" id="ARBA00022741"/>
    </source>
</evidence>
<evidence type="ECO:0000259" key="13">
    <source>
        <dbReference type="PROSITE" id="PS51455"/>
    </source>
</evidence>
<gene>
    <name evidence="14" type="ORF">BCV69DRAFT_281233</name>
</gene>
<feature type="compositionally biased region" description="Low complexity" evidence="12">
    <location>
        <begin position="468"/>
        <end position="485"/>
    </location>
</feature>
<organism evidence="14 15">
    <name type="scientific">Pseudomicrostroma glucosiphilum</name>
    <dbReference type="NCBI Taxonomy" id="1684307"/>
    <lineage>
        <taxon>Eukaryota</taxon>
        <taxon>Fungi</taxon>
        <taxon>Dikarya</taxon>
        <taxon>Basidiomycota</taxon>
        <taxon>Ustilaginomycotina</taxon>
        <taxon>Exobasidiomycetes</taxon>
        <taxon>Microstromatales</taxon>
        <taxon>Microstromatales incertae sedis</taxon>
        <taxon>Pseudomicrostroma</taxon>
    </lineage>
</organism>
<evidence type="ECO:0000256" key="4">
    <source>
        <dbReference type="ARBA" id="ARBA00022679"/>
    </source>
</evidence>
<dbReference type="Gene3D" id="3.30.810.10">
    <property type="entry name" value="2-Layer Sandwich"/>
    <property type="match status" value="2"/>
</dbReference>
<keyword evidence="3" id="KW-0597">Phosphoprotein</keyword>
<evidence type="ECO:0000256" key="8">
    <source>
        <dbReference type="ARBA" id="ARBA00078403"/>
    </source>
</evidence>
<evidence type="ECO:0000256" key="12">
    <source>
        <dbReference type="SAM" id="MobiDB-lite"/>
    </source>
</evidence>
<dbReference type="GeneID" id="37013640"/>
<evidence type="ECO:0000256" key="11">
    <source>
        <dbReference type="PROSITE-ProRule" id="PRU00781"/>
    </source>
</evidence>
<comment type="catalytic activity">
    <reaction evidence="1">
        <text>a 1,2-diacyl-sn-glycero-3-phospho-(1D-myo-inositol 4-phosphate) + ATP = a 1,2-diacyl-sn-glycero-3-phospho-(1D-myo-inositol-4,5-bisphosphate) + ADP + H(+)</text>
        <dbReference type="Rhea" id="RHEA:14425"/>
        <dbReference type="ChEBI" id="CHEBI:15378"/>
        <dbReference type="ChEBI" id="CHEBI:30616"/>
        <dbReference type="ChEBI" id="CHEBI:58178"/>
        <dbReference type="ChEBI" id="CHEBI:58456"/>
        <dbReference type="ChEBI" id="CHEBI:456216"/>
        <dbReference type="EC" id="2.7.1.68"/>
    </reaction>
</comment>
<feature type="domain" description="PIPK" evidence="13">
    <location>
        <begin position="652"/>
        <end position="1157"/>
    </location>
</feature>
<dbReference type="SMART" id="SM00330">
    <property type="entry name" value="PIPKc"/>
    <property type="match status" value="1"/>
</dbReference>
<protein>
    <recommendedName>
        <fullName evidence="2">1-phosphatidylinositol-4-phosphate 5-kinase</fullName>
        <ecNumber evidence="2">2.7.1.68</ecNumber>
    </recommendedName>
    <alternativeName>
        <fullName evidence="10">1-phosphatidylinositol 4-phosphate kinase</fullName>
    </alternativeName>
    <alternativeName>
        <fullName evidence="8">Diphosphoinositide kinase</fullName>
    </alternativeName>
    <alternativeName>
        <fullName evidence="9">PIP5K</fullName>
    </alternativeName>
</protein>
<dbReference type="PANTHER" id="PTHR23086:SF8">
    <property type="entry name" value="PHOSPHATIDYLINOSITOL 5-PHOSPHATE 4-KINASE, ISOFORM A"/>
    <property type="match status" value="1"/>
</dbReference>
<keyword evidence="7 11" id="KW-0067">ATP-binding</keyword>
<sequence length="1182" mass="128268">MTSSAFHPNVNAPSSSTAESRQNVLIRNAIASDSQRIRVQDESTGKSYELHLGKGAPYPKRYGGDDPEDYSFEQESPTSPQKLAPPLAPSKNRLPRTTAGNGHVPSGSNATASSSSHRVLRLPMIVRHRGSAQVLSNSAVPRTSSETNQPSPAGDANGSLAQPESSPRGKAPPSPSTPVSTRRSRSGSNKDAETVEQPSSPGDAQLKELNKKYHESLAATASSNLARQSSADSSGYHSGMNLSNGSANSSAIRLSPQKSPSQHPLTAPTRHYPIMSELPPSPPLEDEDGDRTRRLGSSTDSDVQRPKSGQKKPGAQLTIDTAASARRSYTRQASAASTSTAYMSAEEGVWSPEGDEEEPATPKATAPKMKIMRYSPEPMEGSPQGLQEGVNDAQSLSASPLAAPSLERTISSTSSEGKPLRANTTYSGRHYLHPASALPNGPSSPSSPSRRGKRADGTVRQQPSRRNTTGSSTGSASDSAQQQSSLAEGSRRGPESRSFSRGAVPSSSPAGQTSFMDNPAGISASTSAPGARALRTGDAGFDEELAKAEANVRKRIERQRRDEEEKALAAQQAEKSEALERTQLQREREREREREKAAGGGGGGGGLPALMRAKSNLTKLGVGQAGGQSQTQRGGPFGTDEEKPMVVGNIINESHVNYVMMYNMLTGIRIGVSRCQAKVKRPLVDEDYKARHKFTFDIIGNELTPSAKYDFKFKDYAPWVFRELREYFHLDPADYLLSLTAKYILSELGSPGKSGSFFYFSRDYRFIIKTIRHSEHKFLLRILKDYHEHVKANPHTLLSRFYGLHRVKLPQGRKIHFVIMNNLFPPHRDIHETYDLKGSSYGREYPEEKAKTKKGATLKDINWIRRRRELELGPEKKSLFAAQLASDVALLKKLRIMDYSLLIGLHDMRRGNSENLRQEKLQIVQPEAGTVTSVEVAEDVPRVSNGPLASPTVAGQGGMNASTSSGSGAPMLQRSRPSQRSHSADVAPGRLPCRGSSATVLSDGEYVDAETGLPAAPTSSSLAASVVPSSSNGAAVTNPSGKRASEQNVFALRAAVRRSDPKALGSSSTAQLPAQETSERRHFLFYQDEGGFRSTDDNNEPGPWIYYLGIIDLFTPYSSIKRGENWFKRITMDGRTISAVPPNQYGNRFVQFLTAVTRPIKWKDLPPGFDKIEPMESSEKTT</sequence>
<dbReference type="STRING" id="1684307.A0A316UCX4"/>
<dbReference type="Proteomes" id="UP000245942">
    <property type="component" value="Unassembled WGS sequence"/>
</dbReference>
<evidence type="ECO:0000256" key="10">
    <source>
        <dbReference type="ARBA" id="ARBA00082306"/>
    </source>
</evidence>
<dbReference type="CDD" id="cd17303">
    <property type="entry name" value="PIPKc_PIP5K_yeast_like"/>
    <property type="match status" value="1"/>
</dbReference>
<keyword evidence="4 11" id="KW-0808">Transferase</keyword>
<feature type="region of interest" description="Disordered" evidence="12">
    <location>
        <begin position="942"/>
        <end position="992"/>
    </location>
</feature>
<proteinExistence type="predicted"/>
<dbReference type="EC" id="2.7.1.68" evidence="2"/>
<feature type="compositionally biased region" description="Basic and acidic residues" evidence="12">
    <location>
        <begin position="205"/>
        <end position="215"/>
    </location>
</feature>
<feature type="compositionally biased region" description="Gly residues" evidence="12">
    <location>
        <begin position="598"/>
        <end position="607"/>
    </location>
</feature>
<feature type="compositionally biased region" description="Polar residues" evidence="12">
    <location>
        <begin position="505"/>
        <end position="516"/>
    </location>
</feature>
<feature type="compositionally biased region" description="Low complexity" evidence="12">
    <location>
        <begin position="321"/>
        <end position="345"/>
    </location>
</feature>
<feature type="region of interest" description="Disordered" evidence="12">
    <location>
        <begin position="36"/>
        <end position="641"/>
    </location>
</feature>
<name>A0A316UCX4_9BASI</name>
<feature type="compositionally biased region" description="Basic and acidic residues" evidence="12">
    <location>
        <begin position="574"/>
        <end position="597"/>
    </location>
</feature>
<dbReference type="GO" id="GO:0016308">
    <property type="term" value="F:1-phosphatidylinositol-4-phosphate 5-kinase activity"/>
    <property type="evidence" value="ECO:0007669"/>
    <property type="project" value="UniProtKB-EC"/>
</dbReference>
<evidence type="ECO:0000256" key="2">
    <source>
        <dbReference type="ARBA" id="ARBA00012172"/>
    </source>
</evidence>
<feature type="compositionally biased region" description="Basic and acidic residues" evidence="12">
    <location>
        <begin position="36"/>
        <end position="52"/>
    </location>
</feature>
<dbReference type="InterPro" id="IPR002498">
    <property type="entry name" value="PInositol-4-P-4/5-kinase_core"/>
</dbReference>
<evidence type="ECO:0000313" key="14">
    <source>
        <dbReference type="EMBL" id="PWN22223.1"/>
    </source>
</evidence>
<evidence type="ECO:0000256" key="6">
    <source>
        <dbReference type="ARBA" id="ARBA00022777"/>
    </source>
</evidence>
<dbReference type="RefSeq" id="XP_025349383.1">
    <property type="nucleotide sequence ID" value="XM_025491906.1"/>
</dbReference>
<dbReference type="FunFam" id="3.30.800.10:FF:000009">
    <property type="entry name" value="Phosphatidylinositol 4-phosphate 5-kinase its3"/>
    <property type="match status" value="1"/>
</dbReference>
<evidence type="ECO:0000256" key="1">
    <source>
        <dbReference type="ARBA" id="ARBA00000444"/>
    </source>
</evidence>
<dbReference type="AlphaFoldDB" id="A0A316UCX4"/>
<dbReference type="InterPro" id="IPR023610">
    <property type="entry name" value="PInositol-4/5-P-5/4-kinase"/>
</dbReference>
<dbReference type="OrthoDB" id="20783at2759"/>
<dbReference type="InterPro" id="IPR027484">
    <property type="entry name" value="PInositol-4-P-5-kinase_N"/>
</dbReference>
<keyword evidence="15" id="KW-1185">Reference proteome</keyword>
<feature type="region of interest" description="Disordered" evidence="12">
    <location>
        <begin position="1"/>
        <end position="23"/>
    </location>
</feature>
<feature type="compositionally biased region" description="Polar residues" evidence="12">
    <location>
        <begin position="219"/>
        <end position="264"/>
    </location>
</feature>
<feature type="compositionally biased region" description="Polar residues" evidence="12">
    <location>
        <begin position="133"/>
        <end position="151"/>
    </location>
</feature>
<evidence type="ECO:0000256" key="9">
    <source>
        <dbReference type="ARBA" id="ARBA00080374"/>
    </source>
</evidence>
<reference evidence="14 15" key="1">
    <citation type="journal article" date="2018" name="Mol. Biol. Evol.">
        <title>Broad Genomic Sampling Reveals a Smut Pathogenic Ancestry of the Fungal Clade Ustilaginomycotina.</title>
        <authorList>
            <person name="Kijpornyongpan T."/>
            <person name="Mondo S.J."/>
            <person name="Barry K."/>
            <person name="Sandor L."/>
            <person name="Lee J."/>
            <person name="Lipzen A."/>
            <person name="Pangilinan J."/>
            <person name="LaButti K."/>
            <person name="Hainaut M."/>
            <person name="Henrissat B."/>
            <person name="Grigoriev I.V."/>
            <person name="Spatafora J.W."/>
            <person name="Aime M.C."/>
        </authorList>
    </citation>
    <scope>NUCLEOTIDE SEQUENCE [LARGE SCALE GENOMIC DNA]</scope>
    <source>
        <strain evidence="14 15">MCA 4718</strain>
    </source>
</reference>
<dbReference type="InterPro" id="IPR027483">
    <property type="entry name" value="PInositol-4-P-4/5-kinase_C_sf"/>
</dbReference>
<dbReference type="GO" id="GO:0005886">
    <property type="term" value="C:plasma membrane"/>
    <property type="evidence" value="ECO:0007669"/>
    <property type="project" value="TreeGrafter"/>
</dbReference>
<dbReference type="SUPFAM" id="SSF56104">
    <property type="entry name" value="SAICAR synthase-like"/>
    <property type="match status" value="1"/>
</dbReference>
<dbReference type="Pfam" id="PF01504">
    <property type="entry name" value="PIP5K"/>
    <property type="match status" value="1"/>
</dbReference>
<feature type="compositionally biased region" description="Low complexity" evidence="12">
    <location>
        <begin position="106"/>
        <end position="116"/>
    </location>
</feature>
<keyword evidence="6 11" id="KW-0418">Kinase</keyword>
<dbReference type="PANTHER" id="PTHR23086">
    <property type="entry name" value="PHOSPHATIDYLINOSITOL-4-PHOSPHATE 5-KINASE"/>
    <property type="match status" value="1"/>
</dbReference>
<feature type="compositionally biased region" description="Basic and acidic residues" evidence="12">
    <location>
        <begin position="544"/>
        <end position="567"/>
    </location>
</feature>
<feature type="region of interest" description="Disordered" evidence="12">
    <location>
        <begin position="1024"/>
        <end position="1044"/>
    </location>
</feature>
<evidence type="ECO:0000313" key="15">
    <source>
        <dbReference type="Proteomes" id="UP000245942"/>
    </source>
</evidence>
<accession>A0A316UCX4</accession>